<dbReference type="Proteomes" id="UP000765509">
    <property type="component" value="Unassembled WGS sequence"/>
</dbReference>
<dbReference type="AlphaFoldDB" id="A0A9Q3DJZ3"/>
<name>A0A9Q3DJZ3_9BASI</name>
<comment type="caution">
    <text evidence="1">The sequence shown here is derived from an EMBL/GenBank/DDBJ whole genome shotgun (WGS) entry which is preliminary data.</text>
</comment>
<organism evidence="1 2">
    <name type="scientific">Austropuccinia psidii MF-1</name>
    <dbReference type="NCBI Taxonomy" id="1389203"/>
    <lineage>
        <taxon>Eukaryota</taxon>
        <taxon>Fungi</taxon>
        <taxon>Dikarya</taxon>
        <taxon>Basidiomycota</taxon>
        <taxon>Pucciniomycotina</taxon>
        <taxon>Pucciniomycetes</taxon>
        <taxon>Pucciniales</taxon>
        <taxon>Sphaerophragmiaceae</taxon>
        <taxon>Austropuccinia</taxon>
    </lineage>
</organism>
<accession>A0A9Q3DJZ3</accession>
<gene>
    <name evidence="1" type="ORF">O181_045291</name>
</gene>
<dbReference type="EMBL" id="AVOT02018574">
    <property type="protein sequence ID" value="MBW0505576.1"/>
    <property type="molecule type" value="Genomic_DNA"/>
</dbReference>
<protein>
    <submittedName>
        <fullName evidence="1">Uncharacterized protein</fullName>
    </submittedName>
</protein>
<keyword evidence="2" id="KW-1185">Reference proteome</keyword>
<reference evidence="1" key="1">
    <citation type="submission" date="2021-03" db="EMBL/GenBank/DDBJ databases">
        <title>Draft genome sequence of rust myrtle Austropuccinia psidii MF-1, a brazilian biotype.</title>
        <authorList>
            <person name="Quecine M.C."/>
            <person name="Pachon D.M.R."/>
            <person name="Bonatelli M.L."/>
            <person name="Correr F.H."/>
            <person name="Franceschini L.M."/>
            <person name="Leite T.F."/>
            <person name="Margarido G.R.A."/>
            <person name="Almeida C.A."/>
            <person name="Ferrarezi J.A."/>
            <person name="Labate C.A."/>
        </authorList>
    </citation>
    <scope>NUCLEOTIDE SEQUENCE</scope>
    <source>
        <strain evidence="1">MF-1</strain>
    </source>
</reference>
<proteinExistence type="predicted"/>
<evidence type="ECO:0000313" key="1">
    <source>
        <dbReference type="EMBL" id="MBW0505576.1"/>
    </source>
</evidence>
<dbReference type="OrthoDB" id="3158924at2759"/>
<evidence type="ECO:0000313" key="2">
    <source>
        <dbReference type="Proteomes" id="UP000765509"/>
    </source>
</evidence>
<sequence>MVRRFCAYRLQLTYCDGFTYDWCTLSSALEFAYTKFINASTNQTPSIIEKGWNPELPQDSLWKDLVEIHPTAGSFKGILEKSRKHSIQCREDSFAYAKYKWDKSHATPDFKVGDLVLVSTTKFNNIKGCNNLKDSFSGPFCY</sequence>